<dbReference type="GO" id="GO:0005886">
    <property type="term" value="C:plasma membrane"/>
    <property type="evidence" value="ECO:0007669"/>
    <property type="project" value="TreeGrafter"/>
</dbReference>
<keyword evidence="3 6" id="KW-0285">Flavoprotein</keyword>
<keyword evidence="4 6" id="KW-0274">FAD</keyword>
<evidence type="ECO:0000259" key="7">
    <source>
        <dbReference type="Pfam" id="PF00441"/>
    </source>
</evidence>
<dbReference type="InterPro" id="IPR013786">
    <property type="entry name" value="AcylCoA_DH/ox_N"/>
</dbReference>
<dbReference type="InterPro" id="IPR009075">
    <property type="entry name" value="AcylCo_DH/oxidase_C"/>
</dbReference>
<dbReference type="InterPro" id="IPR052161">
    <property type="entry name" value="Mycobact_Acyl-CoA_DH"/>
</dbReference>
<comment type="caution">
    <text evidence="10">The sequence shown here is derived from an EMBL/GenBank/DDBJ whole genome shotgun (WGS) entry which is preliminary data.</text>
</comment>
<feature type="domain" description="Acyl-CoA oxidase/dehydrogenase middle" evidence="8">
    <location>
        <begin position="130"/>
        <end position="223"/>
    </location>
</feature>
<keyword evidence="11" id="KW-1185">Reference proteome</keyword>
<dbReference type="InterPro" id="IPR046373">
    <property type="entry name" value="Acyl-CoA_Oxase/DH_mid-dom_sf"/>
</dbReference>
<protein>
    <submittedName>
        <fullName evidence="10">Acyl-CoA dehydrogenase</fullName>
    </submittedName>
</protein>
<sequence>MNVQDSQLSAFRAEAREWLDKNFPKSLAHRGDEYFDIAPRYPEGEDWAAWRKAMCSKGWGTPTWPTEYGGGGLTRQQTLILRDELEKIGGFIPLTGIAVSMFGPTLLEYGTAEQKQRHIPPICRGETIWCQGYSEPGAGSDLASLKTRAEDIGDNFLVNGQKIWTSGSMHAHWCFCLVRTDTSHKHEGISFLLIDMKSPGVEVRPITLISGKQSFAEVFFTDVKVPKENLVGGLREGWTIAKRLMQFEREGIGARRMTVGELRPLDEVAREYIGTDAEGRIADLDLRARIVRHQMWERAHRLTVARVADEAKTGPSEATSVLKNAASHALQTRGEMLTEIMGFQGIGWDGDDYTQTEKDSMKQMLQNKAHSIYGGTYEVQANIISKRILGMLDHQ</sequence>
<dbReference type="FunFam" id="2.40.110.10:FF:000011">
    <property type="entry name" value="Acyl-CoA dehydrogenase FadE34"/>
    <property type="match status" value="1"/>
</dbReference>
<evidence type="ECO:0000259" key="8">
    <source>
        <dbReference type="Pfam" id="PF02770"/>
    </source>
</evidence>
<proteinExistence type="inferred from homology"/>
<comment type="cofactor">
    <cofactor evidence="1 6">
        <name>FAD</name>
        <dbReference type="ChEBI" id="CHEBI:57692"/>
    </cofactor>
</comment>
<dbReference type="Pfam" id="PF02770">
    <property type="entry name" value="Acyl-CoA_dh_M"/>
    <property type="match status" value="1"/>
</dbReference>
<comment type="similarity">
    <text evidence="2 6">Belongs to the acyl-CoA dehydrogenase family.</text>
</comment>
<dbReference type="GO" id="GO:0016627">
    <property type="term" value="F:oxidoreductase activity, acting on the CH-CH group of donors"/>
    <property type="evidence" value="ECO:0007669"/>
    <property type="project" value="InterPro"/>
</dbReference>
<dbReference type="Pfam" id="PF02771">
    <property type="entry name" value="Acyl-CoA_dh_N"/>
    <property type="match status" value="1"/>
</dbReference>
<dbReference type="Gene3D" id="2.40.110.10">
    <property type="entry name" value="Butyryl-CoA Dehydrogenase, subunit A, domain 2"/>
    <property type="match status" value="1"/>
</dbReference>
<organism evidence="10 11">
    <name type="scientific">Pseudooceanicola pacificus</name>
    <dbReference type="NCBI Taxonomy" id="2676438"/>
    <lineage>
        <taxon>Bacteria</taxon>
        <taxon>Pseudomonadati</taxon>
        <taxon>Pseudomonadota</taxon>
        <taxon>Alphaproteobacteria</taxon>
        <taxon>Rhodobacterales</taxon>
        <taxon>Paracoccaceae</taxon>
        <taxon>Pseudooceanicola</taxon>
    </lineage>
</organism>
<evidence type="ECO:0000256" key="5">
    <source>
        <dbReference type="ARBA" id="ARBA00023002"/>
    </source>
</evidence>
<evidence type="ECO:0000259" key="9">
    <source>
        <dbReference type="Pfam" id="PF02771"/>
    </source>
</evidence>
<dbReference type="PANTHER" id="PTHR43292:SF3">
    <property type="entry name" value="ACYL-COA DEHYDROGENASE FADE29"/>
    <property type="match status" value="1"/>
</dbReference>
<dbReference type="SUPFAM" id="SSF47203">
    <property type="entry name" value="Acyl-CoA dehydrogenase C-terminal domain-like"/>
    <property type="match status" value="1"/>
</dbReference>
<evidence type="ECO:0000313" key="10">
    <source>
        <dbReference type="EMBL" id="MWB79259.1"/>
    </source>
</evidence>
<evidence type="ECO:0000256" key="4">
    <source>
        <dbReference type="ARBA" id="ARBA00022827"/>
    </source>
</evidence>
<gene>
    <name evidence="10" type="ORF">GLS40_14560</name>
</gene>
<reference evidence="10 11" key="1">
    <citation type="submission" date="2019-11" db="EMBL/GenBank/DDBJ databases">
        <title>Pseudooceanicola pacifica sp. nov., isolated from deep-sea sediment of the Pacific Ocean.</title>
        <authorList>
            <person name="Lyu L."/>
        </authorList>
    </citation>
    <scope>NUCLEOTIDE SEQUENCE [LARGE SCALE GENOMIC DNA]</scope>
    <source>
        <strain evidence="10 11">216_PA32_1</strain>
    </source>
</reference>
<name>A0A844WGM7_9RHOB</name>
<dbReference type="Proteomes" id="UP000443843">
    <property type="component" value="Unassembled WGS sequence"/>
</dbReference>
<dbReference type="PANTHER" id="PTHR43292">
    <property type="entry name" value="ACYL-COA DEHYDROGENASE"/>
    <property type="match status" value="1"/>
</dbReference>
<dbReference type="InterPro" id="IPR037069">
    <property type="entry name" value="AcylCoA_DH/ox_N_sf"/>
</dbReference>
<dbReference type="Pfam" id="PF00441">
    <property type="entry name" value="Acyl-CoA_dh_1"/>
    <property type="match status" value="1"/>
</dbReference>
<dbReference type="InterPro" id="IPR009100">
    <property type="entry name" value="AcylCoA_DH/oxidase_NM_dom_sf"/>
</dbReference>
<evidence type="ECO:0000256" key="1">
    <source>
        <dbReference type="ARBA" id="ARBA00001974"/>
    </source>
</evidence>
<dbReference type="InterPro" id="IPR006091">
    <property type="entry name" value="Acyl-CoA_Oxase/DH_mid-dom"/>
</dbReference>
<evidence type="ECO:0000256" key="3">
    <source>
        <dbReference type="ARBA" id="ARBA00022630"/>
    </source>
</evidence>
<keyword evidence="5 6" id="KW-0560">Oxidoreductase</keyword>
<dbReference type="SUPFAM" id="SSF56645">
    <property type="entry name" value="Acyl-CoA dehydrogenase NM domain-like"/>
    <property type="match status" value="1"/>
</dbReference>
<dbReference type="AlphaFoldDB" id="A0A844WGM7"/>
<dbReference type="Gene3D" id="1.20.140.10">
    <property type="entry name" value="Butyryl-CoA Dehydrogenase, subunit A, domain 3"/>
    <property type="match status" value="1"/>
</dbReference>
<evidence type="ECO:0000256" key="2">
    <source>
        <dbReference type="ARBA" id="ARBA00009347"/>
    </source>
</evidence>
<dbReference type="RefSeq" id="WP_160383472.1">
    <property type="nucleotide sequence ID" value="NZ_WNXQ01000009.1"/>
</dbReference>
<dbReference type="InterPro" id="IPR036250">
    <property type="entry name" value="AcylCo_DH-like_C"/>
</dbReference>
<dbReference type="GO" id="GO:0050660">
    <property type="term" value="F:flavin adenine dinucleotide binding"/>
    <property type="evidence" value="ECO:0007669"/>
    <property type="project" value="InterPro"/>
</dbReference>
<accession>A0A844WGM7</accession>
<evidence type="ECO:0000313" key="11">
    <source>
        <dbReference type="Proteomes" id="UP000443843"/>
    </source>
</evidence>
<dbReference type="Gene3D" id="1.10.540.10">
    <property type="entry name" value="Acyl-CoA dehydrogenase/oxidase, N-terminal domain"/>
    <property type="match status" value="1"/>
</dbReference>
<evidence type="ECO:0000256" key="6">
    <source>
        <dbReference type="RuleBase" id="RU362125"/>
    </source>
</evidence>
<feature type="domain" description="Acyl-CoA dehydrogenase/oxidase N-terminal" evidence="9">
    <location>
        <begin position="9"/>
        <end position="126"/>
    </location>
</feature>
<feature type="domain" description="Acyl-CoA dehydrogenase/oxidase C-terminal" evidence="7">
    <location>
        <begin position="236"/>
        <end position="389"/>
    </location>
</feature>
<dbReference type="EMBL" id="WNXQ01000009">
    <property type="protein sequence ID" value="MWB79259.1"/>
    <property type="molecule type" value="Genomic_DNA"/>
</dbReference>